<evidence type="ECO:0000256" key="7">
    <source>
        <dbReference type="ARBA" id="ARBA00023136"/>
    </source>
</evidence>
<dbReference type="Gene3D" id="3.40.1710.10">
    <property type="entry name" value="abc type-2 transporter like domain"/>
    <property type="match status" value="1"/>
</dbReference>
<comment type="similarity">
    <text evidence="2">Belongs to the ABC-2 integral membrane protein family.</text>
</comment>
<evidence type="ECO:0000256" key="3">
    <source>
        <dbReference type="ARBA" id="ARBA00022448"/>
    </source>
</evidence>
<reference evidence="11" key="1">
    <citation type="submission" date="2018-02" db="EMBL/GenBank/DDBJ databases">
        <authorList>
            <person name="Hausmann B."/>
        </authorList>
    </citation>
    <scope>NUCLEOTIDE SEQUENCE [LARGE SCALE GENOMIC DNA]</scope>
    <source>
        <strain evidence="11">Peat soil MAG SbA5</strain>
    </source>
</reference>
<evidence type="ECO:0000259" key="9">
    <source>
        <dbReference type="PROSITE" id="PS51012"/>
    </source>
</evidence>
<dbReference type="GO" id="GO:0140359">
    <property type="term" value="F:ABC-type transporter activity"/>
    <property type="evidence" value="ECO:0007669"/>
    <property type="project" value="InterPro"/>
</dbReference>
<feature type="domain" description="ABC transmembrane type-2" evidence="9">
    <location>
        <begin position="139"/>
        <end position="369"/>
    </location>
</feature>
<evidence type="ECO:0000256" key="1">
    <source>
        <dbReference type="ARBA" id="ARBA00004651"/>
    </source>
</evidence>
<proteinExistence type="inferred from homology"/>
<evidence type="ECO:0000256" key="4">
    <source>
        <dbReference type="ARBA" id="ARBA00022475"/>
    </source>
</evidence>
<evidence type="ECO:0000313" key="10">
    <source>
        <dbReference type="EMBL" id="SPE31227.1"/>
    </source>
</evidence>
<feature type="transmembrane region" description="Helical" evidence="8">
    <location>
        <begin position="342"/>
        <end position="366"/>
    </location>
</feature>
<keyword evidence="6 8" id="KW-1133">Transmembrane helix</keyword>
<sequence length="370" mass="40816">MNRMYAIIEREMRKFFRSPTLMIMSLMLPILQLIIIGNAFGGKIVGTHVAVVDHDHGPQALKVREAFDAIAVNIKTFTTVDYGNEVQAREDVRTGKIDAAVIIPEQYSRRVYTDNAPKLGFVVDNSDLFTSASLEGEMQSLVDALNDPTVKDRLDKAIALEIVELYPYVNYLKYLLPMTVALAMYISVMIGGGMLYIDDKARGVHEGYLVTPITKLELVFGLNIAGAIKATLSGLSIGIIGSLIAGLGVVFHPMIMLQMFCLIVAGSIAFNGMMFLLMVRVDDPLVPRAMFGVLNVLLLYPSGAMYPTVSFPKWMQAMSVIDPFTYAIHGFKSILLKDGGWIAIRFDLAFLTIFGIATLLIATPLFKRTL</sequence>
<dbReference type="GO" id="GO:0005886">
    <property type="term" value="C:plasma membrane"/>
    <property type="evidence" value="ECO:0007669"/>
    <property type="project" value="UniProtKB-SubCell"/>
</dbReference>
<evidence type="ECO:0000256" key="5">
    <source>
        <dbReference type="ARBA" id="ARBA00022692"/>
    </source>
</evidence>
<evidence type="ECO:0000256" key="8">
    <source>
        <dbReference type="SAM" id="Phobius"/>
    </source>
</evidence>
<feature type="transmembrane region" description="Helical" evidence="8">
    <location>
        <begin position="174"/>
        <end position="197"/>
    </location>
</feature>
<dbReference type="InterPro" id="IPR047817">
    <property type="entry name" value="ABC2_TM_bact-type"/>
</dbReference>
<dbReference type="InterPro" id="IPR013525">
    <property type="entry name" value="ABC2_TM"/>
</dbReference>
<dbReference type="OrthoDB" id="105593at2"/>
<evidence type="ECO:0000256" key="2">
    <source>
        <dbReference type="ARBA" id="ARBA00007783"/>
    </source>
</evidence>
<evidence type="ECO:0000256" key="6">
    <source>
        <dbReference type="ARBA" id="ARBA00022989"/>
    </source>
</evidence>
<keyword evidence="5 8" id="KW-0812">Transmembrane</keyword>
<dbReference type="Proteomes" id="UP000239735">
    <property type="component" value="Unassembled WGS sequence"/>
</dbReference>
<dbReference type="PANTHER" id="PTHR30294:SF29">
    <property type="entry name" value="MULTIDRUG ABC TRANSPORTER PERMEASE YBHS-RELATED"/>
    <property type="match status" value="1"/>
</dbReference>
<name>A0A2N9M735_9BACT</name>
<feature type="transmembrane region" description="Helical" evidence="8">
    <location>
        <begin position="289"/>
        <end position="309"/>
    </location>
</feature>
<dbReference type="AlphaFoldDB" id="A0A2N9M735"/>
<keyword evidence="7 8" id="KW-0472">Membrane</keyword>
<gene>
    <name evidence="10" type="ORF">SBA5_860018</name>
</gene>
<comment type="subcellular location">
    <subcellularLocation>
        <location evidence="1">Cell membrane</location>
        <topology evidence="1">Multi-pass membrane protein</topology>
    </subcellularLocation>
</comment>
<dbReference type="InterPro" id="IPR051449">
    <property type="entry name" value="ABC-2_transporter_component"/>
</dbReference>
<dbReference type="PROSITE" id="PS51012">
    <property type="entry name" value="ABC_TM2"/>
    <property type="match status" value="1"/>
</dbReference>
<protein>
    <submittedName>
        <fullName evidence="10">ABC multidrug efflux pump, inner membrane subunit</fullName>
    </submittedName>
</protein>
<evidence type="ECO:0000313" key="11">
    <source>
        <dbReference type="Proteomes" id="UP000239735"/>
    </source>
</evidence>
<dbReference type="Pfam" id="PF12698">
    <property type="entry name" value="ABC2_membrane_3"/>
    <property type="match status" value="1"/>
</dbReference>
<dbReference type="PANTHER" id="PTHR30294">
    <property type="entry name" value="MEMBRANE COMPONENT OF ABC TRANSPORTER YHHJ-RELATED"/>
    <property type="match status" value="1"/>
</dbReference>
<keyword evidence="3" id="KW-0813">Transport</keyword>
<accession>A0A2N9M735</accession>
<organism evidence="10 11">
    <name type="scientific">Candidatus Sulfuritelmatomonas gaucii</name>
    <dbReference type="NCBI Taxonomy" id="2043161"/>
    <lineage>
        <taxon>Bacteria</taxon>
        <taxon>Pseudomonadati</taxon>
        <taxon>Acidobacteriota</taxon>
        <taxon>Terriglobia</taxon>
        <taxon>Terriglobales</taxon>
        <taxon>Acidobacteriaceae</taxon>
        <taxon>Candidatus Sulfuritelmatomonas</taxon>
    </lineage>
</organism>
<feature type="transmembrane region" description="Helical" evidence="8">
    <location>
        <begin position="218"/>
        <end position="251"/>
    </location>
</feature>
<feature type="transmembrane region" description="Helical" evidence="8">
    <location>
        <begin position="21"/>
        <end position="40"/>
    </location>
</feature>
<dbReference type="EMBL" id="OKRB01000148">
    <property type="protein sequence ID" value="SPE31227.1"/>
    <property type="molecule type" value="Genomic_DNA"/>
</dbReference>
<feature type="transmembrane region" description="Helical" evidence="8">
    <location>
        <begin position="257"/>
        <end position="277"/>
    </location>
</feature>
<keyword evidence="4" id="KW-1003">Cell membrane</keyword>